<accession>A0A9P5TW02</accession>
<dbReference type="Proteomes" id="UP000772434">
    <property type="component" value="Unassembled WGS sequence"/>
</dbReference>
<keyword evidence="2" id="KW-1185">Reference proteome</keyword>
<comment type="caution">
    <text evidence="1">The sequence shown here is derived from an EMBL/GenBank/DDBJ whole genome shotgun (WGS) entry which is preliminary data.</text>
</comment>
<reference evidence="1" key="1">
    <citation type="submission" date="2020-11" db="EMBL/GenBank/DDBJ databases">
        <authorList>
            <consortium name="DOE Joint Genome Institute"/>
            <person name="Ahrendt S."/>
            <person name="Riley R."/>
            <person name="Andreopoulos W."/>
            <person name="Labutti K."/>
            <person name="Pangilinan J."/>
            <person name="Ruiz-Duenas F.J."/>
            <person name="Barrasa J.M."/>
            <person name="Sanchez-Garcia M."/>
            <person name="Camarero S."/>
            <person name="Miyauchi S."/>
            <person name="Serrano A."/>
            <person name="Linde D."/>
            <person name="Babiker R."/>
            <person name="Drula E."/>
            <person name="Ayuso-Fernandez I."/>
            <person name="Pacheco R."/>
            <person name="Padilla G."/>
            <person name="Ferreira P."/>
            <person name="Barriuso J."/>
            <person name="Kellner H."/>
            <person name="Castanera R."/>
            <person name="Alfaro M."/>
            <person name="Ramirez L."/>
            <person name="Pisabarro A.G."/>
            <person name="Kuo A."/>
            <person name="Tritt A."/>
            <person name="Lipzen A."/>
            <person name="He G."/>
            <person name="Yan M."/>
            <person name="Ng V."/>
            <person name="Cullen D."/>
            <person name="Martin F."/>
            <person name="Rosso M.-N."/>
            <person name="Henrissat B."/>
            <person name="Hibbett D."/>
            <person name="Martinez A.T."/>
            <person name="Grigoriev I.V."/>
        </authorList>
    </citation>
    <scope>NUCLEOTIDE SEQUENCE</scope>
    <source>
        <strain evidence="1">AH 40177</strain>
    </source>
</reference>
<sequence length="363" mass="40597">KKHPYPPPRRWIVENQSIWDLWSYQINHAPQPDVCISRKSMFLVDLAKLDFDIGPDESAIFEDEKGELVAMVISDFCKCEKVLHWVNEIVLLNVALEKNVRKEDAGSIVICGWSTGLRSRTHLNLARNLESKHKLSPSQKSELQYKSASVFALFWNLVKSLGPAEVVADLEKLVKDNNLYRMDTAIANGGKQHTYTIDVDGGVPLTFHNAELAPPSGVFARNYARWVPRAQLHCTLLIICRAVHFERQPHDWSASWTTFHDDSEGDAGSHFYLASYGIRIQAASNKAVFWKPGDWHGTSLPKLKPAEKGGPLLQCGLAIVTSARLPAAFEAYHKGDISRAQLIAEAGKSSEIGLENTFERVSI</sequence>
<feature type="non-terminal residue" evidence="1">
    <location>
        <position position="1"/>
    </location>
</feature>
<gene>
    <name evidence="1" type="ORF">BDP27DRAFT_1242708</name>
</gene>
<proteinExistence type="predicted"/>
<name>A0A9P5TW02_9AGAR</name>
<dbReference type="AlphaFoldDB" id="A0A9P5TW02"/>
<dbReference type="EMBL" id="JADNRY010000453">
    <property type="protein sequence ID" value="KAF9052542.1"/>
    <property type="molecule type" value="Genomic_DNA"/>
</dbReference>
<evidence type="ECO:0000313" key="2">
    <source>
        <dbReference type="Proteomes" id="UP000772434"/>
    </source>
</evidence>
<organism evidence="1 2">
    <name type="scientific">Rhodocollybia butyracea</name>
    <dbReference type="NCBI Taxonomy" id="206335"/>
    <lineage>
        <taxon>Eukaryota</taxon>
        <taxon>Fungi</taxon>
        <taxon>Dikarya</taxon>
        <taxon>Basidiomycota</taxon>
        <taxon>Agaricomycotina</taxon>
        <taxon>Agaricomycetes</taxon>
        <taxon>Agaricomycetidae</taxon>
        <taxon>Agaricales</taxon>
        <taxon>Marasmiineae</taxon>
        <taxon>Omphalotaceae</taxon>
        <taxon>Rhodocollybia</taxon>
    </lineage>
</organism>
<dbReference type="OrthoDB" id="2730162at2759"/>
<protein>
    <submittedName>
        <fullName evidence="1">Uncharacterized protein</fullName>
    </submittedName>
</protein>
<evidence type="ECO:0000313" key="1">
    <source>
        <dbReference type="EMBL" id="KAF9052542.1"/>
    </source>
</evidence>